<evidence type="ECO:0000259" key="8">
    <source>
        <dbReference type="Pfam" id="PF08240"/>
    </source>
</evidence>
<reference evidence="9 10" key="1">
    <citation type="submission" date="2016-03" db="EMBL/GenBank/DDBJ databases">
        <title>Whole genome sequencing of Grifola frondosa 9006-11.</title>
        <authorList>
            <person name="Min B."/>
            <person name="Park H."/>
            <person name="Kim J.-G."/>
            <person name="Cho H."/>
            <person name="Oh Y.-L."/>
            <person name="Kong W.-S."/>
            <person name="Choi I.-G."/>
        </authorList>
    </citation>
    <scope>NUCLEOTIDE SEQUENCE [LARGE SCALE GENOMIC DNA]</scope>
    <source>
        <strain evidence="9 10">9006-11</strain>
    </source>
</reference>
<dbReference type="GO" id="GO:0004022">
    <property type="term" value="F:alcohol dehydrogenase (NAD+) activity"/>
    <property type="evidence" value="ECO:0007669"/>
    <property type="project" value="TreeGrafter"/>
</dbReference>
<proteinExistence type="inferred from homology"/>
<comment type="caution">
    <text evidence="9">The sequence shown here is derived from an EMBL/GenBank/DDBJ whole genome shotgun (WGS) entry which is preliminary data.</text>
</comment>
<dbReference type="GO" id="GO:0005737">
    <property type="term" value="C:cytoplasm"/>
    <property type="evidence" value="ECO:0007669"/>
    <property type="project" value="TreeGrafter"/>
</dbReference>
<dbReference type="AlphaFoldDB" id="A0A1C7MP14"/>
<dbReference type="Proteomes" id="UP000092993">
    <property type="component" value="Unassembled WGS sequence"/>
</dbReference>
<evidence type="ECO:0000313" key="9">
    <source>
        <dbReference type="EMBL" id="OBZ78159.1"/>
    </source>
</evidence>
<dbReference type="Pfam" id="PF08240">
    <property type="entry name" value="ADH_N"/>
    <property type="match status" value="1"/>
</dbReference>
<keyword evidence="6" id="KW-0520">NAD</keyword>
<feature type="domain" description="Alcohol dehydrogenase-like N-terminal" evidence="8">
    <location>
        <begin position="89"/>
        <end position="198"/>
    </location>
</feature>
<dbReference type="OrthoDB" id="1560166at2759"/>
<dbReference type="InterPro" id="IPR011032">
    <property type="entry name" value="GroES-like_sf"/>
</dbReference>
<accession>A0A1C7MP14</accession>
<evidence type="ECO:0000256" key="4">
    <source>
        <dbReference type="ARBA" id="ARBA00022833"/>
    </source>
</evidence>
<keyword evidence="3" id="KW-0479">Metal-binding</keyword>
<dbReference type="FunFam" id="3.40.50.720:FF:000039">
    <property type="entry name" value="Alcohol dehydrogenase AdhP"/>
    <property type="match status" value="1"/>
</dbReference>
<name>A0A1C7MP14_GRIFR</name>
<keyword evidence="4" id="KW-0862">Zinc</keyword>
<evidence type="ECO:0000259" key="7">
    <source>
        <dbReference type="Pfam" id="PF00107"/>
    </source>
</evidence>
<dbReference type="Gene3D" id="3.40.50.720">
    <property type="entry name" value="NAD(P)-binding Rossmann-like Domain"/>
    <property type="match status" value="1"/>
</dbReference>
<gene>
    <name evidence="9" type="primary">adh_2</name>
    <name evidence="9" type="ORF">A0H81_01946</name>
</gene>
<dbReference type="SUPFAM" id="SSF51735">
    <property type="entry name" value="NAD(P)-binding Rossmann-fold domains"/>
    <property type="match status" value="1"/>
</dbReference>
<dbReference type="InterPro" id="IPR013149">
    <property type="entry name" value="ADH-like_C"/>
</dbReference>
<dbReference type="OMA" id="KKDFAFQ"/>
<keyword evidence="10" id="KW-1185">Reference proteome</keyword>
<dbReference type="PANTHER" id="PTHR42940:SF7">
    <property type="entry name" value="ALCOHOL DEHYDROGENASE-LIKE N-TERMINAL DOMAIN-CONTAINING PROTEIN"/>
    <property type="match status" value="1"/>
</dbReference>
<dbReference type="SUPFAM" id="SSF50129">
    <property type="entry name" value="GroES-like"/>
    <property type="match status" value="1"/>
</dbReference>
<dbReference type="Gene3D" id="3.90.180.10">
    <property type="entry name" value="Medium-chain alcohol dehydrogenases, catalytic domain"/>
    <property type="match status" value="1"/>
</dbReference>
<dbReference type="InterPro" id="IPR013154">
    <property type="entry name" value="ADH-like_N"/>
</dbReference>
<dbReference type="GO" id="GO:0046872">
    <property type="term" value="F:metal ion binding"/>
    <property type="evidence" value="ECO:0007669"/>
    <property type="project" value="UniProtKB-KW"/>
</dbReference>
<comment type="cofactor">
    <cofactor evidence="1">
        <name>Zn(2+)</name>
        <dbReference type="ChEBI" id="CHEBI:29105"/>
    </cofactor>
</comment>
<evidence type="ECO:0000256" key="5">
    <source>
        <dbReference type="ARBA" id="ARBA00023002"/>
    </source>
</evidence>
<dbReference type="InterPro" id="IPR036291">
    <property type="entry name" value="NAD(P)-bd_dom_sf"/>
</dbReference>
<feature type="domain" description="Alcohol dehydrogenase-like C-terminal" evidence="7">
    <location>
        <begin position="237"/>
        <end position="356"/>
    </location>
</feature>
<dbReference type="Pfam" id="PF00107">
    <property type="entry name" value="ADH_zinc_N"/>
    <property type="match status" value="1"/>
</dbReference>
<evidence type="ECO:0000256" key="3">
    <source>
        <dbReference type="ARBA" id="ARBA00022723"/>
    </source>
</evidence>
<organism evidence="9 10">
    <name type="scientific">Grifola frondosa</name>
    <name type="common">Maitake</name>
    <name type="synonym">Polyporus frondosus</name>
    <dbReference type="NCBI Taxonomy" id="5627"/>
    <lineage>
        <taxon>Eukaryota</taxon>
        <taxon>Fungi</taxon>
        <taxon>Dikarya</taxon>
        <taxon>Basidiomycota</taxon>
        <taxon>Agaricomycotina</taxon>
        <taxon>Agaricomycetes</taxon>
        <taxon>Polyporales</taxon>
        <taxon>Grifolaceae</taxon>
        <taxon>Grifola</taxon>
    </lineage>
</organism>
<comment type="similarity">
    <text evidence="2">Belongs to the zinc-containing alcohol dehydrogenase family.</text>
</comment>
<dbReference type="PANTHER" id="PTHR42940">
    <property type="entry name" value="ALCOHOL DEHYDROGENASE 1-RELATED"/>
    <property type="match status" value="1"/>
</dbReference>
<evidence type="ECO:0000256" key="6">
    <source>
        <dbReference type="ARBA" id="ARBA00023027"/>
    </source>
</evidence>
<evidence type="ECO:0000256" key="2">
    <source>
        <dbReference type="ARBA" id="ARBA00008072"/>
    </source>
</evidence>
<sequence>MWMIVPIADSSLNRRMRMVSLRYAPNSSSVLAFHGVQRAFVSSQTVDRLSLRARTYCSSPHPASYTAYAFIEKEGKLQKIDVQWKDPQAGEIVVKVLACGVCASDEIVQEQPWPTGLPRVPGHEIIGDIIAVSPAEKLWKVGQRIGSGWHGGHCFVCNSCRSGDFMVCEKEGINGIFTDGGYAEYVTLRSEACANIPDDLDPAEAAPLLCAGITTFNALRNMSVEPPEYVAVQGIGGLGHLGLQFARHMGFRTVALSSSSAKEELSRSLGAHEYIDGSKVDQGKALSALGGAKVILCTAPNPHAIETLIPGLAVDGQLVLLALAWENFSFPRVAALISKRLSLRGWPSGTAKDSEDCVTFAKAHGIKCMVERFPLDKAQEAFDRRSSARFRAVIIP</sequence>
<protein>
    <submittedName>
        <fullName evidence="9">Alcohol dehydrogenase</fullName>
    </submittedName>
</protein>
<dbReference type="EMBL" id="LUGG01000002">
    <property type="protein sequence ID" value="OBZ78159.1"/>
    <property type="molecule type" value="Genomic_DNA"/>
</dbReference>
<evidence type="ECO:0000256" key="1">
    <source>
        <dbReference type="ARBA" id="ARBA00001947"/>
    </source>
</evidence>
<dbReference type="STRING" id="5627.A0A1C7MP14"/>
<evidence type="ECO:0000313" key="10">
    <source>
        <dbReference type="Proteomes" id="UP000092993"/>
    </source>
</evidence>
<keyword evidence="5" id="KW-0560">Oxidoreductase</keyword>